<reference evidence="2 3" key="1">
    <citation type="journal article" date="2013" name="Nature">
        <title>Insights into bilaterian evolution from three spiralian genomes.</title>
        <authorList>
            <person name="Simakov O."/>
            <person name="Marletaz F."/>
            <person name="Cho S.J."/>
            <person name="Edsinger-Gonzales E."/>
            <person name="Havlak P."/>
            <person name="Hellsten U."/>
            <person name="Kuo D.H."/>
            <person name="Larsson T."/>
            <person name="Lv J."/>
            <person name="Arendt D."/>
            <person name="Savage R."/>
            <person name="Osoegawa K."/>
            <person name="de Jong P."/>
            <person name="Grimwood J."/>
            <person name="Chapman J.A."/>
            <person name="Shapiro H."/>
            <person name="Aerts A."/>
            <person name="Otillar R.P."/>
            <person name="Terry A.Y."/>
            <person name="Boore J.L."/>
            <person name="Grigoriev I.V."/>
            <person name="Lindberg D.R."/>
            <person name="Seaver E.C."/>
            <person name="Weisblat D.A."/>
            <person name="Putnam N.H."/>
            <person name="Rokhsar D.S."/>
        </authorList>
    </citation>
    <scope>NUCLEOTIDE SEQUENCE [LARGE SCALE GENOMIC DNA]</scope>
</reference>
<dbReference type="OrthoDB" id="69928at2759"/>
<feature type="domain" description="Telomerase activating protein Est1-like N-terminal" evidence="1">
    <location>
        <begin position="37"/>
        <end position="150"/>
    </location>
</feature>
<dbReference type="GO" id="GO:0042162">
    <property type="term" value="F:telomeric DNA binding"/>
    <property type="evidence" value="ECO:0007669"/>
    <property type="project" value="TreeGrafter"/>
</dbReference>
<dbReference type="OMA" id="CHVKSSQ"/>
<dbReference type="GO" id="GO:0000184">
    <property type="term" value="P:nuclear-transcribed mRNA catabolic process, nonsense-mediated decay"/>
    <property type="evidence" value="ECO:0007669"/>
    <property type="project" value="TreeGrafter"/>
</dbReference>
<sequence length="161" mass="18969">MIDSTKGISELWVTRQRLEDLYKKILLMDLEYALDKKVEQDLWNHAFKNQINVLQSQAKDKLNVKRGESQASLNLFLENASGFYLQFLQLVCTTFKLDLPFRRKSAAFGVMKEKCPLKTKINSPTKNSCYYICQHCLVHLGDIGMYYNFINILYVDKFWFF</sequence>
<evidence type="ECO:0000313" key="2">
    <source>
        <dbReference type="EMBL" id="ESO92877.1"/>
    </source>
</evidence>
<keyword evidence="3" id="KW-1185">Reference proteome</keyword>
<dbReference type="InterPro" id="IPR045153">
    <property type="entry name" value="Est1/Ebs1-like"/>
</dbReference>
<dbReference type="EMBL" id="KB202014">
    <property type="protein sequence ID" value="ESO92877.1"/>
    <property type="molecule type" value="Genomic_DNA"/>
</dbReference>
<proteinExistence type="predicted"/>
<dbReference type="GeneID" id="20231813"/>
<dbReference type="GO" id="GO:0070034">
    <property type="term" value="F:telomerase RNA binding"/>
    <property type="evidence" value="ECO:0007669"/>
    <property type="project" value="TreeGrafter"/>
</dbReference>
<dbReference type="RefSeq" id="XP_009056561.1">
    <property type="nucleotide sequence ID" value="XM_009058313.1"/>
</dbReference>
<evidence type="ECO:0000259" key="1">
    <source>
        <dbReference type="Pfam" id="PF10374"/>
    </source>
</evidence>
<organism evidence="2 3">
    <name type="scientific">Lottia gigantea</name>
    <name type="common">Giant owl limpet</name>
    <dbReference type="NCBI Taxonomy" id="225164"/>
    <lineage>
        <taxon>Eukaryota</taxon>
        <taxon>Metazoa</taxon>
        <taxon>Spiralia</taxon>
        <taxon>Lophotrochozoa</taxon>
        <taxon>Mollusca</taxon>
        <taxon>Gastropoda</taxon>
        <taxon>Patellogastropoda</taxon>
        <taxon>Lottioidea</taxon>
        <taxon>Lottiidae</taxon>
        <taxon>Lottia</taxon>
    </lineage>
</organism>
<dbReference type="Gene3D" id="1.25.40.10">
    <property type="entry name" value="Tetratricopeptide repeat domain"/>
    <property type="match status" value="1"/>
</dbReference>
<dbReference type="InterPro" id="IPR011990">
    <property type="entry name" value="TPR-like_helical_dom_sf"/>
</dbReference>
<dbReference type="PANTHER" id="PTHR15696">
    <property type="entry name" value="SMG-7 SUPPRESSOR WITH MORPHOLOGICAL EFFECT ON GENITALIA PROTEIN 7"/>
    <property type="match status" value="1"/>
</dbReference>
<name>V4A845_LOTGI</name>
<evidence type="ECO:0000313" key="3">
    <source>
        <dbReference type="Proteomes" id="UP000030746"/>
    </source>
</evidence>
<gene>
    <name evidence="2" type="ORF">LOTGIDRAFT_119995</name>
</gene>
<protein>
    <recommendedName>
        <fullName evidence="1">Telomerase activating protein Est1-like N-terminal domain-containing protein</fullName>
    </recommendedName>
</protein>
<accession>V4A845</accession>
<dbReference type="Proteomes" id="UP000030746">
    <property type="component" value="Unassembled WGS sequence"/>
</dbReference>
<dbReference type="STRING" id="225164.V4A845"/>
<dbReference type="InterPro" id="IPR019458">
    <property type="entry name" value="Est1-like_N"/>
</dbReference>
<dbReference type="CTD" id="20231813"/>
<dbReference type="Pfam" id="PF10374">
    <property type="entry name" value="EST1"/>
    <property type="match status" value="1"/>
</dbReference>
<dbReference type="HOGENOM" id="CLU_139501_0_0_1"/>
<dbReference type="SUPFAM" id="SSF48452">
    <property type="entry name" value="TPR-like"/>
    <property type="match status" value="1"/>
</dbReference>
<dbReference type="AlphaFoldDB" id="V4A845"/>
<dbReference type="GO" id="GO:0005697">
    <property type="term" value="C:telomerase holoenzyme complex"/>
    <property type="evidence" value="ECO:0007669"/>
    <property type="project" value="TreeGrafter"/>
</dbReference>
<dbReference type="PANTHER" id="PTHR15696:SF5">
    <property type="entry name" value="NONSENSE-MEDIATED MRNA DECAY FACTOR SMG7"/>
    <property type="match status" value="1"/>
</dbReference>
<dbReference type="KEGG" id="lgi:LOTGIDRAFT_119995"/>